<feature type="region of interest" description="Disordered" evidence="1">
    <location>
        <begin position="167"/>
        <end position="187"/>
    </location>
</feature>
<evidence type="ECO:0000313" key="2">
    <source>
        <dbReference type="EMBL" id="GLC28309.1"/>
    </source>
</evidence>
<name>A0AA37Q826_9BACT</name>
<gene>
    <name evidence="2" type="ORF">rosag_48220</name>
</gene>
<dbReference type="EMBL" id="BRXS01000008">
    <property type="protein sequence ID" value="GLC28309.1"/>
    <property type="molecule type" value="Genomic_DNA"/>
</dbReference>
<comment type="caution">
    <text evidence="2">The sequence shown here is derived from an EMBL/GenBank/DDBJ whole genome shotgun (WGS) entry which is preliminary data.</text>
</comment>
<accession>A0AA37Q826</accession>
<evidence type="ECO:0000256" key="1">
    <source>
        <dbReference type="SAM" id="MobiDB-lite"/>
    </source>
</evidence>
<evidence type="ECO:0000313" key="3">
    <source>
        <dbReference type="Proteomes" id="UP001161325"/>
    </source>
</evidence>
<proteinExistence type="predicted"/>
<dbReference type="AlphaFoldDB" id="A0AA37Q826"/>
<feature type="region of interest" description="Disordered" evidence="1">
    <location>
        <begin position="239"/>
        <end position="260"/>
    </location>
</feature>
<reference evidence="2" key="1">
    <citation type="submission" date="2022-08" db="EMBL/GenBank/DDBJ databases">
        <title>Draft genome sequencing of Roseisolibacter agri AW1220.</title>
        <authorList>
            <person name="Tobiishi Y."/>
            <person name="Tonouchi A."/>
        </authorList>
    </citation>
    <scope>NUCLEOTIDE SEQUENCE</scope>
    <source>
        <strain evidence="2">AW1220</strain>
    </source>
</reference>
<protein>
    <submittedName>
        <fullName evidence="2">Uncharacterized protein</fullName>
    </submittedName>
</protein>
<dbReference type="Proteomes" id="UP001161325">
    <property type="component" value="Unassembled WGS sequence"/>
</dbReference>
<organism evidence="2 3">
    <name type="scientific">Roseisolibacter agri</name>
    <dbReference type="NCBI Taxonomy" id="2014610"/>
    <lineage>
        <taxon>Bacteria</taxon>
        <taxon>Pseudomonadati</taxon>
        <taxon>Gemmatimonadota</taxon>
        <taxon>Gemmatimonadia</taxon>
        <taxon>Gemmatimonadales</taxon>
        <taxon>Gemmatimonadaceae</taxon>
        <taxon>Roseisolibacter</taxon>
    </lineage>
</organism>
<keyword evidence="3" id="KW-1185">Reference proteome</keyword>
<sequence>MGGQACIVYGASEFSRDVDLAICAAPDNLARLGAALTDLRAEVIAVPPFEPEVLARGHAVHFRCAAAGDMRRDVMAVMRGVPGFETCWARRTIVPLEGVGDVDVMGTEDLVAAKKTRPDKDWPVVRRLVDVHYRQFAGEPTPARVAFWLRELRTPEALVDCARRAPEAAGTGGRGHRRPRAPEAAAAVGPEREVVAYARRAASGGLPLAALRAALAEEEDRERAADDAYWRPLQQELEAMRHAAGRRQQKLPPGGGGPTL</sequence>